<dbReference type="AlphaFoldDB" id="A0AAV5AKS6"/>
<dbReference type="Gene3D" id="3.40.50.150">
    <property type="entry name" value="Vaccinia Virus protein VP39"/>
    <property type="match status" value="1"/>
</dbReference>
<accession>A0AAV5AKS6</accession>
<gene>
    <name evidence="1" type="ORF">Clacol_009500</name>
</gene>
<sequence length="317" mass="35953">MFKSHLSIYVSQIFDIFSSLRPKRPSVVKDISRPKTLYLQSVLVLRFNQKSRFMSFAGTEPEYKRLDDIHNAIRGVQNGAVSFTELENPKYILDMGCGSAAWSIQAAETYPNAKVLAADIISKPNRYFPENIRYKQVDLCKPFPSEFKPASFDTIHARLLFIHLPNYKDIIEKTITLLKPGGWLLITDVVVVPYGIRNPIPTRLYRFFKGRADWIASTGGSPNIGQELANVLGSFPQLVEVNVKKIAIPISRWQDESLDPALRELAAAMRRSLLFGINTPQFGMSEEQSRQSCLETIPISLNTVQELKVTNRSREML</sequence>
<dbReference type="EMBL" id="BPWL01000010">
    <property type="protein sequence ID" value="GJJ15224.1"/>
    <property type="molecule type" value="Genomic_DNA"/>
</dbReference>
<protein>
    <recommendedName>
        <fullName evidence="3">Methyltransferase domain-containing protein</fullName>
    </recommendedName>
</protein>
<dbReference type="SUPFAM" id="SSF53335">
    <property type="entry name" value="S-adenosyl-L-methionine-dependent methyltransferases"/>
    <property type="match status" value="1"/>
</dbReference>
<evidence type="ECO:0000313" key="2">
    <source>
        <dbReference type="Proteomes" id="UP001050691"/>
    </source>
</evidence>
<evidence type="ECO:0000313" key="1">
    <source>
        <dbReference type="EMBL" id="GJJ15224.1"/>
    </source>
</evidence>
<dbReference type="CDD" id="cd02440">
    <property type="entry name" value="AdoMet_MTases"/>
    <property type="match status" value="1"/>
</dbReference>
<reference evidence="1" key="1">
    <citation type="submission" date="2021-10" db="EMBL/GenBank/DDBJ databases">
        <title>De novo Genome Assembly of Clathrus columnatus (Basidiomycota, Fungi) Using Illumina and Nanopore Sequence Data.</title>
        <authorList>
            <person name="Ogiso-Tanaka E."/>
            <person name="Itagaki H."/>
            <person name="Hosoya T."/>
            <person name="Hosaka K."/>
        </authorList>
    </citation>
    <scope>NUCLEOTIDE SEQUENCE</scope>
    <source>
        <strain evidence="1">MO-923</strain>
    </source>
</reference>
<dbReference type="PANTHER" id="PTHR43591">
    <property type="entry name" value="METHYLTRANSFERASE"/>
    <property type="match status" value="1"/>
</dbReference>
<evidence type="ECO:0008006" key="3">
    <source>
        <dbReference type="Google" id="ProtNLM"/>
    </source>
</evidence>
<dbReference type="Proteomes" id="UP001050691">
    <property type="component" value="Unassembled WGS sequence"/>
</dbReference>
<dbReference type="Pfam" id="PF13489">
    <property type="entry name" value="Methyltransf_23"/>
    <property type="match status" value="1"/>
</dbReference>
<name>A0AAV5AKS6_9AGAM</name>
<organism evidence="1 2">
    <name type="scientific">Clathrus columnatus</name>
    <dbReference type="NCBI Taxonomy" id="1419009"/>
    <lineage>
        <taxon>Eukaryota</taxon>
        <taxon>Fungi</taxon>
        <taxon>Dikarya</taxon>
        <taxon>Basidiomycota</taxon>
        <taxon>Agaricomycotina</taxon>
        <taxon>Agaricomycetes</taxon>
        <taxon>Phallomycetidae</taxon>
        <taxon>Phallales</taxon>
        <taxon>Clathraceae</taxon>
        <taxon>Clathrus</taxon>
    </lineage>
</organism>
<dbReference type="InterPro" id="IPR029063">
    <property type="entry name" value="SAM-dependent_MTases_sf"/>
</dbReference>
<proteinExistence type="predicted"/>
<keyword evidence="2" id="KW-1185">Reference proteome</keyword>
<comment type="caution">
    <text evidence="1">The sequence shown here is derived from an EMBL/GenBank/DDBJ whole genome shotgun (WGS) entry which is preliminary data.</text>
</comment>